<dbReference type="InterPro" id="IPR013840">
    <property type="entry name" value="DNAligase_N"/>
</dbReference>
<dbReference type="Gene3D" id="3.40.50.10190">
    <property type="entry name" value="BRCT domain"/>
    <property type="match status" value="1"/>
</dbReference>
<dbReference type="SMART" id="SM00532">
    <property type="entry name" value="LIGANc"/>
    <property type="match status" value="1"/>
</dbReference>
<feature type="domain" description="BRCT" evidence="17">
    <location>
        <begin position="590"/>
        <end position="666"/>
    </location>
</feature>
<dbReference type="STRING" id="656914.SAMN00017405_0842"/>
<feature type="binding site" evidence="15">
    <location>
        <position position="288"/>
    </location>
    <ligand>
        <name>NAD(+)</name>
        <dbReference type="ChEBI" id="CHEBI:57540"/>
    </ligand>
</feature>
<feature type="active site" description="N6-AMP-lysine intermediate" evidence="15">
    <location>
        <position position="117"/>
    </location>
</feature>
<dbReference type="NCBIfam" id="NF005932">
    <property type="entry name" value="PRK07956.1"/>
    <property type="match status" value="1"/>
</dbReference>
<keyword evidence="9 15" id="KW-0460">Magnesium</keyword>
<dbReference type="InterPro" id="IPR018239">
    <property type="entry name" value="DNA_ligase_AS"/>
</dbReference>
<dbReference type="GO" id="GO:0046872">
    <property type="term" value="F:metal ion binding"/>
    <property type="evidence" value="ECO:0007669"/>
    <property type="project" value="UniProtKB-KW"/>
</dbReference>
<evidence type="ECO:0000256" key="2">
    <source>
        <dbReference type="ARBA" id="ARBA00012722"/>
    </source>
</evidence>
<evidence type="ECO:0000256" key="5">
    <source>
        <dbReference type="ARBA" id="ARBA00022705"/>
    </source>
</evidence>
<dbReference type="PIRSF" id="PIRSF001604">
    <property type="entry name" value="LigA"/>
    <property type="match status" value="1"/>
</dbReference>
<dbReference type="FunFam" id="2.40.50.140:FF:000012">
    <property type="entry name" value="DNA ligase"/>
    <property type="match status" value="1"/>
</dbReference>
<accession>A0A1W1UGD4</accession>
<dbReference type="Proteomes" id="UP000192731">
    <property type="component" value="Unassembled WGS sequence"/>
</dbReference>
<evidence type="ECO:0000256" key="4">
    <source>
        <dbReference type="ARBA" id="ARBA00022598"/>
    </source>
</evidence>
<feature type="binding site" evidence="15">
    <location>
        <position position="312"/>
    </location>
    <ligand>
        <name>NAD(+)</name>
        <dbReference type="ChEBI" id="CHEBI:57540"/>
    </ligand>
</feature>
<dbReference type="FunFam" id="1.10.150.20:FF:000007">
    <property type="entry name" value="DNA ligase"/>
    <property type="match status" value="1"/>
</dbReference>
<keyword evidence="7 15" id="KW-0227">DNA damage</keyword>
<evidence type="ECO:0000256" key="13">
    <source>
        <dbReference type="ARBA" id="ARBA00034005"/>
    </source>
</evidence>
<dbReference type="InterPro" id="IPR041663">
    <property type="entry name" value="DisA/LigA_HHH"/>
</dbReference>
<dbReference type="PROSITE" id="PS50172">
    <property type="entry name" value="BRCT"/>
    <property type="match status" value="1"/>
</dbReference>
<evidence type="ECO:0000256" key="14">
    <source>
        <dbReference type="ARBA" id="ARBA00060881"/>
    </source>
</evidence>
<evidence type="ECO:0000259" key="17">
    <source>
        <dbReference type="PROSITE" id="PS50172"/>
    </source>
</evidence>
<dbReference type="PROSITE" id="PS01055">
    <property type="entry name" value="DNA_LIGASE_N1"/>
    <property type="match status" value="1"/>
</dbReference>
<dbReference type="OrthoDB" id="9759736at2"/>
<keyword evidence="19" id="KW-1185">Reference proteome</keyword>
<evidence type="ECO:0000256" key="3">
    <source>
        <dbReference type="ARBA" id="ARBA00013308"/>
    </source>
</evidence>
<keyword evidence="8 15" id="KW-0862">Zinc</keyword>
<comment type="catalytic activity">
    <reaction evidence="13 15 16">
        <text>NAD(+) + (deoxyribonucleotide)n-3'-hydroxyl + 5'-phospho-(deoxyribonucleotide)m = (deoxyribonucleotide)n+m + AMP + beta-nicotinamide D-nucleotide.</text>
        <dbReference type="EC" id="6.5.1.2"/>
    </reaction>
</comment>
<dbReference type="HAMAP" id="MF_01588">
    <property type="entry name" value="DNA_ligase_A"/>
    <property type="match status" value="1"/>
</dbReference>
<dbReference type="GO" id="GO:0006260">
    <property type="term" value="P:DNA replication"/>
    <property type="evidence" value="ECO:0007669"/>
    <property type="project" value="UniProtKB-KW"/>
</dbReference>
<dbReference type="GO" id="GO:0003911">
    <property type="term" value="F:DNA ligase (NAD+) activity"/>
    <property type="evidence" value="ECO:0007669"/>
    <property type="project" value="UniProtKB-UniRule"/>
</dbReference>
<evidence type="ECO:0000256" key="10">
    <source>
        <dbReference type="ARBA" id="ARBA00023027"/>
    </source>
</evidence>
<dbReference type="InterPro" id="IPR036420">
    <property type="entry name" value="BRCT_dom_sf"/>
</dbReference>
<feature type="binding site" evidence="15">
    <location>
        <position position="115"/>
    </location>
    <ligand>
        <name>NAD(+)</name>
        <dbReference type="ChEBI" id="CHEBI:57540"/>
    </ligand>
</feature>
<dbReference type="InterPro" id="IPR012340">
    <property type="entry name" value="NA-bd_OB-fold"/>
</dbReference>
<comment type="cofactor">
    <cofactor evidence="15">
        <name>Mg(2+)</name>
        <dbReference type="ChEBI" id="CHEBI:18420"/>
    </cofactor>
    <cofactor evidence="15">
        <name>Mn(2+)</name>
        <dbReference type="ChEBI" id="CHEBI:29035"/>
    </cofactor>
</comment>
<dbReference type="InterPro" id="IPR004149">
    <property type="entry name" value="Znf_DNAligase_C4"/>
</dbReference>
<feature type="binding site" evidence="15">
    <location>
        <begin position="35"/>
        <end position="39"/>
    </location>
    <ligand>
        <name>NAD(+)</name>
        <dbReference type="ChEBI" id="CHEBI:57540"/>
    </ligand>
</feature>
<dbReference type="SMART" id="SM00278">
    <property type="entry name" value="HhH1"/>
    <property type="match status" value="3"/>
</dbReference>
<dbReference type="Pfam" id="PF01653">
    <property type="entry name" value="DNA_ligase_aden"/>
    <property type="match status" value="1"/>
</dbReference>
<evidence type="ECO:0000256" key="9">
    <source>
        <dbReference type="ARBA" id="ARBA00022842"/>
    </source>
</evidence>
<dbReference type="Pfam" id="PF12826">
    <property type="entry name" value="HHH_2"/>
    <property type="match status" value="1"/>
</dbReference>
<dbReference type="GO" id="GO:0003677">
    <property type="term" value="F:DNA binding"/>
    <property type="evidence" value="ECO:0007669"/>
    <property type="project" value="InterPro"/>
</dbReference>
<evidence type="ECO:0000313" key="18">
    <source>
        <dbReference type="EMBL" id="SMB80165.1"/>
    </source>
</evidence>
<dbReference type="Pfam" id="PF00533">
    <property type="entry name" value="BRCT"/>
    <property type="match status" value="1"/>
</dbReference>
<evidence type="ECO:0000256" key="8">
    <source>
        <dbReference type="ARBA" id="ARBA00022833"/>
    </source>
</evidence>
<proteinExistence type="inferred from homology"/>
<comment type="caution">
    <text evidence="15">Lacks conserved residue(s) required for the propagation of feature annotation.</text>
</comment>
<keyword evidence="12 15" id="KW-0464">Manganese</keyword>
<sequence length="666" mass="74593">MLTLELAKEKINTLKEQINDHNYSYYVLDKPIVSDDVYDNLMNELLNLEKEFPELITSDSPSMRVGGQPLDTFKTYKHRSPLLSLGNSFNKNDLIEFDKRIVNSLGEAEVNYVVEPKIDGLSIALYYKNGVLEIASTRGDGLVGENVTQNVKTIPNIPLKLKDNMPVLEVRGEVYMPKSSFERLNMERQSNNQELFANPRNAAAGSIRQLDPKVAASRDLRAFIYTVMYVDGKKIENHIEALEFLKEQGFSTTEIFVSNDINEVYDYCTKWNIKRKDLPYEIDGMVIKVNSLKVQEKLGYTSKSPRWAIAYKFPAEQVETKIIDITVRVGRTGAVTPTAHLEPVKIAGTIVSRATLHNEDFVKEKNIKIGDYVVIQKAGDIIPEVVEVINEKRTGNEVDFELPVVCPECGSKIIRPTGEAIARCSGLSCPAQIREGIIHFVSRNAMDIDGLGPAVINQLLENKLISDASDLYYLQFEDLIKLERMGEKSAQNLLQAIEKSKDNSLGQLIFALGIRLVGQRAGKILADHYRSLEKLKNTSLDELMTIPEIGPKMAESVVQFFKDEKNVIFIERLKEAKITTENSSPIEVTTISSKLSGKTFVVTGSLEKFSRKDIKDKIESLGAKVSSSVSKKTDFVLVGKDPGSKYDKAVEIGITILTEDEFLAMI</sequence>
<dbReference type="FunFam" id="3.30.470.30:FF:000001">
    <property type="entry name" value="DNA ligase"/>
    <property type="match status" value="1"/>
</dbReference>
<evidence type="ECO:0000256" key="11">
    <source>
        <dbReference type="ARBA" id="ARBA00023204"/>
    </source>
</evidence>
<dbReference type="InterPro" id="IPR001357">
    <property type="entry name" value="BRCT_dom"/>
</dbReference>
<dbReference type="SUPFAM" id="SSF47781">
    <property type="entry name" value="RuvA domain 2-like"/>
    <property type="match status" value="1"/>
</dbReference>
<dbReference type="SUPFAM" id="SSF56091">
    <property type="entry name" value="DNA ligase/mRNA capping enzyme, catalytic domain"/>
    <property type="match status" value="1"/>
</dbReference>
<comment type="similarity">
    <text evidence="14 15">Belongs to the NAD-dependent DNA ligase family. LigA subfamily.</text>
</comment>
<dbReference type="AlphaFoldDB" id="A0A1W1UGD4"/>
<dbReference type="PANTHER" id="PTHR23389">
    <property type="entry name" value="CHROMOSOME TRANSMISSION FIDELITY FACTOR 18"/>
    <property type="match status" value="1"/>
</dbReference>
<evidence type="ECO:0000256" key="7">
    <source>
        <dbReference type="ARBA" id="ARBA00022763"/>
    </source>
</evidence>
<feature type="binding site" evidence="15">
    <location>
        <position position="409"/>
    </location>
    <ligand>
        <name>Zn(2+)</name>
        <dbReference type="ChEBI" id="CHEBI:29105"/>
    </ligand>
</feature>
<dbReference type="Gene3D" id="2.40.50.140">
    <property type="entry name" value="Nucleic acid-binding proteins"/>
    <property type="match status" value="1"/>
</dbReference>
<evidence type="ECO:0000256" key="16">
    <source>
        <dbReference type="RuleBase" id="RU000618"/>
    </source>
</evidence>
<dbReference type="InterPro" id="IPR004150">
    <property type="entry name" value="NAD_DNA_ligase_OB"/>
</dbReference>
<dbReference type="EC" id="6.5.1.2" evidence="2 15"/>
<dbReference type="SUPFAM" id="SSF50249">
    <property type="entry name" value="Nucleic acid-binding proteins"/>
    <property type="match status" value="1"/>
</dbReference>
<dbReference type="Gene3D" id="1.10.287.610">
    <property type="entry name" value="Helix hairpin bin"/>
    <property type="match status" value="1"/>
</dbReference>
<dbReference type="Pfam" id="PF03120">
    <property type="entry name" value="OB_DNA_ligase"/>
    <property type="match status" value="1"/>
</dbReference>
<dbReference type="EMBL" id="FWWT01000005">
    <property type="protein sequence ID" value="SMB80165.1"/>
    <property type="molecule type" value="Genomic_DNA"/>
</dbReference>
<dbReference type="NCBIfam" id="TIGR00575">
    <property type="entry name" value="dnlj"/>
    <property type="match status" value="1"/>
</dbReference>
<dbReference type="FunFam" id="1.10.287.610:FF:000002">
    <property type="entry name" value="DNA ligase"/>
    <property type="match status" value="1"/>
</dbReference>
<evidence type="ECO:0000256" key="12">
    <source>
        <dbReference type="ARBA" id="ARBA00023211"/>
    </source>
</evidence>
<evidence type="ECO:0000256" key="15">
    <source>
        <dbReference type="HAMAP-Rule" id="MF_01588"/>
    </source>
</evidence>
<dbReference type="CDD" id="cd00114">
    <property type="entry name" value="LIGANc"/>
    <property type="match status" value="1"/>
</dbReference>
<feature type="binding site" evidence="15">
    <location>
        <position position="406"/>
    </location>
    <ligand>
        <name>Zn(2+)</name>
        <dbReference type="ChEBI" id="CHEBI:29105"/>
    </ligand>
</feature>
<dbReference type="Pfam" id="PF14520">
    <property type="entry name" value="HHH_5"/>
    <property type="match status" value="1"/>
</dbReference>
<dbReference type="Pfam" id="PF03119">
    <property type="entry name" value="DNA_ligase_ZBD"/>
    <property type="match status" value="1"/>
</dbReference>
<feature type="binding site" evidence="15">
    <location>
        <position position="138"/>
    </location>
    <ligand>
        <name>NAD(+)</name>
        <dbReference type="ChEBI" id="CHEBI:57540"/>
    </ligand>
</feature>
<evidence type="ECO:0000313" key="19">
    <source>
        <dbReference type="Proteomes" id="UP000192731"/>
    </source>
</evidence>
<dbReference type="InterPro" id="IPR001679">
    <property type="entry name" value="DNA_ligase"/>
</dbReference>
<dbReference type="SUPFAM" id="SSF52113">
    <property type="entry name" value="BRCT domain"/>
    <property type="match status" value="1"/>
</dbReference>
<dbReference type="Gene3D" id="3.30.470.30">
    <property type="entry name" value="DNA ligase/mRNA capping enzyme"/>
    <property type="match status" value="1"/>
</dbReference>
<dbReference type="InterPro" id="IPR013839">
    <property type="entry name" value="DNAligase_adenylation"/>
</dbReference>
<feature type="binding site" evidence="15">
    <location>
        <position position="173"/>
    </location>
    <ligand>
        <name>NAD(+)</name>
        <dbReference type="ChEBI" id="CHEBI:57540"/>
    </ligand>
</feature>
<keyword evidence="5 15" id="KW-0235">DNA replication</keyword>
<evidence type="ECO:0000256" key="6">
    <source>
        <dbReference type="ARBA" id="ARBA00022723"/>
    </source>
</evidence>
<feature type="binding site" evidence="15">
    <location>
        <begin position="84"/>
        <end position="85"/>
    </location>
    <ligand>
        <name>NAD(+)</name>
        <dbReference type="ChEBI" id="CHEBI:57540"/>
    </ligand>
</feature>
<dbReference type="SMART" id="SM00292">
    <property type="entry name" value="BRCT"/>
    <property type="match status" value="1"/>
</dbReference>
<dbReference type="InterPro" id="IPR010994">
    <property type="entry name" value="RuvA_2-like"/>
</dbReference>
<organism evidence="18 19">
    <name type="scientific">Desulfonispora thiosulfatigenes DSM 11270</name>
    <dbReference type="NCBI Taxonomy" id="656914"/>
    <lineage>
        <taxon>Bacteria</taxon>
        <taxon>Bacillati</taxon>
        <taxon>Bacillota</taxon>
        <taxon>Clostridia</taxon>
        <taxon>Eubacteriales</taxon>
        <taxon>Peptococcaceae</taxon>
        <taxon>Desulfonispora</taxon>
    </lineage>
</organism>
<evidence type="ECO:0000256" key="1">
    <source>
        <dbReference type="ARBA" id="ARBA00004067"/>
    </source>
</evidence>
<gene>
    <name evidence="15" type="primary">ligA</name>
    <name evidence="18" type="ORF">SAMN00017405_0842</name>
</gene>
<keyword evidence="4 15" id="KW-0436">Ligase</keyword>
<dbReference type="Pfam" id="PF22745">
    <property type="entry name" value="Nlig-Ia"/>
    <property type="match status" value="1"/>
</dbReference>
<dbReference type="CDD" id="cd17748">
    <property type="entry name" value="BRCT_DNA_ligase_like"/>
    <property type="match status" value="1"/>
</dbReference>
<comment type="function">
    <text evidence="1 15">DNA ligase that catalyzes the formation of phosphodiester linkages between 5'-phosphoryl and 3'-hydroxyl groups in double-stranded DNA using NAD as a coenzyme and as the energy source for the reaction. It is essential for DNA replication and repair of damaged DNA.</text>
</comment>
<dbReference type="FunFam" id="1.10.150.20:FF:000006">
    <property type="entry name" value="DNA ligase"/>
    <property type="match status" value="1"/>
</dbReference>
<dbReference type="PROSITE" id="PS01056">
    <property type="entry name" value="DNA_LIGASE_N2"/>
    <property type="match status" value="1"/>
</dbReference>
<dbReference type="FunFam" id="3.40.50.10190:FF:000054">
    <property type="entry name" value="DNA ligase"/>
    <property type="match status" value="1"/>
</dbReference>
<reference evidence="18 19" key="1">
    <citation type="submission" date="2017-04" db="EMBL/GenBank/DDBJ databases">
        <authorList>
            <person name="Afonso C.L."/>
            <person name="Miller P.J."/>
            <person name="Scott M.A."/>
            <person name="Spackman E."/>
            <person name="Goraichik I."/>
            <person name="Dimitrov K.M."/>
            <person name="Suarez D.L."/>
            <person name="Swayne D.E."/>
        </authorList>
    </citation>
    <scope>NUCLEOTIDE SEQUENCE [LARGE SCALE GENOMIC DNA]</scope>
    <source>
        <strain evidence="18 19">DSM 11270</strain>
    </source>
</reference>
<keyword evidence="10 15" id="KW-0520">NAD</keyword>
<protein>
    <recommendedName>
        <fullName evidence="3 15">DNA ligase</fullName>
        <ecNumber evidence="2 15">6.5.1.2</ecNumber>
    </recommendedName>
    <alternativeName>
        <fullName evidence="15">Polydeoxyribonucleotide synthase [NAD(+)]</fullName>
    </alternativeName>
</protein>
<dbReference type="RefSeq" id="WP_084051947.1">
    <property type="nucleotide sequence ID" value="NZ_FWWT01000005.1"/>
</dbReference>
<dbReference type="InterPro" id="IPR033136">
    <property type="entry name" value="DNA_ligase_CS"/>
</dbReference>
<dbReference type="GO" id="GO:0006281">
    <property type="term" value="P:DNA repair"/>
    <property type="evidence" value="ECO:0007669"/>
    <property type="project" value="UniProtKB-KW"/>
</dbReference>
<keyword evidence="11 15" id="KW-0234">DNA repair</keyword>
<keyword evidence="6 15" id="KW-0479">Metal-binding</keyword>
<dbReference type="InterPro" id="IPR003583">
    <property type="entry name" value="Hlx-hairpin-Hlx_DNA-bd_motif"/>
</dbReference>
<dbReference type="PANTHER" id="PTHR23389:SF9">
    <property type="entry name" value="DNA LIGASE"/>
    <property type="match status" value="1"/>
</dbReference>
<name>A0A1W1UGD4_DESTI</name>
<dbReference type="Gene3D" id="1.10.150.20">
    <property type="entry name" value="5' to 3' exonuclease, C-terminal subdomain"/>
    <property type="match status" value="2"/>
</dbReference>
<dbReference type="GO" id="GO:0005829">
    <property type="term" value="C:cytosol"/>
    <property type="evidence" value="ECO:0007669"/>
    <property type="project" value="TreeGrafter"/>
</dbReference>
<dbReference type="Gene3D" id="6.20.10.30">
    <property type="match status" value="1"/>
</dbReference>
<feature type="binding site" evidence="15">
    <location>
        <position position="429"/>
    </location>
    <ligand>
        <name>Zn(2+)</name>
        <dbReference type="ChEBI" id="CHEBI:29105"/>
    </ligand>
</feature>